<dbReference type="InterPro" id="IPR012312">
    <property type="entry name" value="Hemerythrin-like"/>
</dbReference>
<reference evidence="2 3" key="1">
    <citation type="submission" date="2017-08" db="EMBL/GenBank/DDBJ databases">
        <title>Substantial Increase in Enzyme Production by Combined Drug-Resistance Mutations in Paenibacillus agaridevorans.</title>
        <authorList>
            <person name="Tanaka Y."/>
            <person name="Funane K."/>
            <person name="Hosaka T."/>
            <person name="Shiwa Y."/>
            <person name="Fujita N."/>
            <person name="Miyazaki T."/>
            <person name="Yoshikawa H."/>
            <person name="Murakami K."/>
            <person name="Kasahara K."/>
            <person name="Inaoka T."/>
            <person name="Hiraga Y."/>
            <person name="Ochi K."/>
        </authorList>
    </citation>
    <scope>NUCLEOTIDE SEQUENCE [LARGE SCALE GENOMIC DNA]</scope>
    <source>
        <strain evidence="2 3">T-3040</strain>
    </source>
</reference>
<gene>
    <name evidence="2" type="ORF">PAT3040_04786</name>
</gene>
<evidence type="ECO:0000313" key="2">
    <source>
        <dbReference type="EMBL" id="GBG10076.1"/>
    </source>
</evidence>
<sequence length="180" mass="20457">MEQSKAGHTETGSAVSTVLSVLVDRLKEEHIELKKSISDLAVRAKAVKSEQDLGTASHELFQLRLHAMSFREKLEQHSAWEEEILFPFLSSYFDQSIKPSLLGSLWTLEKDHELGDDYLHSFLRTADEIKTVTDRKRMHAAADELIQACCILGKHLESEEQIVFPLTETVLVDMELLFCT</sequence>
<feature type="domain" description="Hemerythrin-like" evidence="1">
    <location>
        <begin position="22"/>
        <end position="166"/>
    </location>
</feature>
<protein>
    <recommendedName>
        <fullName evidence="1">Hemerythrin-like domain-containing protein</fullName>
    </recommendedName>
</protein>
<proteinExistence type="predicted"/>
<dbReference type="Proteomes" id="UP000245202">
    <property type="component" value="Unassembled WGS sequence"/>
</dbReference>
<evidence type="ECO:0000259" key="1">
    <source>
        <dbReference type="Pfam" id="PF01814"/>
    </source>
</evidence>
<keyword evidence="3" id="KW-1185">Reference proteome</keyword>
<dbReference type="Pfam" id="PF01814">
    <property type="entry name" value="Hemerythrin"/>
    <property type="match status" value="1"/>
</dbReference>
<accession>A0A2R5ETR7</accession>
<dbReference type="RefSeq" id="WP_108994656.1">
    <property type="nucleotide sequence ID" value="NZ_BDQX01000289.1"/>
</dbReference>
<evidence type="ECO:0000313" key="3">
    <source>
        <dbReference type="Proteomes" id="UP000245202"/>
    </source>
</evidence>
<dbReference type="Gene3D" id="1.20.120.520">
    <property type="entry name" value="nmb1532 protein domain like"/>
    <property type="match status" value="1"/>
</dbReference>
<name>A0A2R5ETR7_9BACL</name>
<dbReference type="AlphaFoldDB" id="A0A2R5ETR7"/>
<dbReference type="EMBL" id="BDQX01000289">
    <property type="protein sequence ID" value="GBG10076.1"/>
    <property type="molecule type" value="Genomic_DNA"/>
</dbReference>
<organism evidence="2 3">
    <name type="scientific">Paenibacillus agaridevorans</name>
    <dbReference type="NCBI Taxonomy" id="171404"/>
    <lineage>
        <taxon>Bacteria</taxon>
        <taxon>Bacillati</taxon>
        <taxon>Bacillota</taxon>
        <taxon>Bacilli</taxon>
        <taxon>Bacillales</taxon>
        <taxon>Paenibacillaceae</taxon>
        <taxon>Paenibacillus</taxon>
    </lineage>
</organism>
<comment type="caution">
    <text evidence="2">The sequence shown here is derived from an EMBL/GenBank/DDBJ whole genome shotgun (WGS) entry which is preliminary data.</text>
</comment>